<dbReference type="PROSITE" id="PS51722">
    <property type="entry name" value="G_TR_2"/>
    <property type="match status" value="1"/>
</dbReference>
<dbReference type="FunFam" id="3.40.50.10050:FF:000001">
    <property type="entry name" value="Translation initiation factor IF-2"/>
    <property type="match status" value="1"/>
</dbReference>
<dbReference type="Pfam" id="PF22042">
    <property type="entry name" value="EF-G_D2"/>
    <property type="match status" value="1"/>
</dbReference>
<feature type="domain" description="Tr-type G" evidence="9">
    <location>
        <begin position="21"/>
        <end position="195"/>
    </location>
</feature>
<evidence type="ECO:0000256" key="7">
    <source>
        <dbReference type="NCBIfam" id="TIGR00487"/>
    </source>
</evidence>
<dbReference type="GO" id="GO:0003924">
    <property type="term" value="F:GTPase activity"/>
    <property type="evidence" value="ECO:0007669"/>
    <property type="project" value="InterPro"/>
</dbReference>
<evidence type="ECO:0000256" key="4">
    <source>
        <dbReference type="ARBA" id="ARBA00022741"/>
    </source>
</evidence>
<dbReference type="FunFam" id="3.40.50.300:FF:000019">
    <property type="entry name" value="Translation initiation factor IF-2"/>
    <property type="match status" value="1"/>
</dbReference>
<dbReference type="SUPFAM" id="SSF50447">
    <property type="entry name" value="Translation proteins"/>
    <property type="match status" value="2"/>
</dbReference>
<dbReference type="SUPFAM" id="SSF52156">
    <property type="entry name" value="Initiation factor IF2/eIF5b, domain 3"/>
    <property type="match status" value="1"/>
</dbReference>
<evidence type="ECO:0000313" key="11">
    <source>
        <dbReference type="Proteomes" id="UP000176633"/>
    </source>
</evidence>
<dbReference type="Gene3D" id="3.40.50.300">
    <property type="entry name" value="P-loop containing nucleotide triphosphate hydrolases"/>
    <property type="match status" value="1"/>
</dbReference>
<keyword evidence="5 8" id="KW-0648">Protein biosynthesis</keyword>
<evidence type="ECO:0000256" key="2">
    <source>
        <dbReference type="ARBA" id="ARBA00020675"/>
    </source>
</evidence>
<evidence type="ECO:0000256" key="1">
    <source>
        <dbReference type="ARBA" id="ARBA00007733"/>
    </source>
</evidence>
<dbReference type="GO" id="GO:0005737">
    <property type="term" value="C:cytoplasm"/>
    <property type="evidence" value="ECO:0007669"/>
    <property type="project" value="UniProtKB-UniRule"/>
</dbReference>
<dbReference type="InterPro" id="IPR000178">
    <property type="entry name" value="TF_IF2_bacterial-like"/>
</dbReference>
<keyword evidence="4" id="KW-0547">Nucleotide-binding</keyword>
<evidence type="ECO:0000256" key="8">
    <source>
        <dbReference type="RuleBase" id="RU000644"/>
    </source>
</evidence>
<gene>
    <name evidence="10" type="ORF">A3G50_00850</name>
</gene>
<dbReference type="Gene3D" id="2.40.30.10">
    <property type="entry name" value="Translation factors"/>
    <property type="match status" value="2"/>
</dbReference>
<dbReference type="InterPro" id="IPR027417">
    <property type="entry name" value="P-loop_NTPase"/>
</dbReference>
<organism evidence="10 11">
    <name type="scientific">Candidatus Jorgensenbacteria bacterium RIFCSPLOWO2_12_FULL_42_11</name>
    <dbReference type="NCBI Taxonomy" id="1798473"/>
    <lineage>
        <taxon>Bacteria</taxon>
        <taxon>Candidatus Joergenseniibacteriota</taxon>
    </lineage>
</organism>
<reference evidence="10 11" key="1">
    <citation type="journal article" date="2016" name="Nat. Commun.">
        <title>Thousands of microbial genomes shed light on interconnected biogeochemical processes in an aquifer system.</title>
        <authorList>
            <person name="Anantharaman K."/>
            <person name="Brown C.T."/>
            <person name="Hug L.A."/>
            <person name="Sharon I."/>
            <person name="Castelle C.J."/>
            <person name="Probst A.J."/>
            <person name="Thomas B.C."/>
            <person name="Singh A."/>
            <person name="Wilkins M.J."/>
            <person name="Karaoz U."/>
            <person name="Brodie E.L."/>
            <person name="Williams K.H."/>
            <person name="Hubbard S.S."/>
            <person name="Banfield J.F."/>
        </authorList>
    </citation>
    <scope>NUCLEOTIDE SEQUENCE [LARGE SCALE GENOMIC DNA]</scope>
</reference>
<dbReference type="NCBIfam" id="TIGR00231">
    <property type="entry name" value="small_GTP"/>
    <property type="match status" value="1"/>
</dbReference>
<dbReference type="AlphaFoldDB" id="A0A1F6C392"/>
<dbReference type="GO" id="GO:0003743">
    <property type="term" value="F:translation initiation factor activity"/>
    <property type="evidence" value="ECO:0007669"/>
    <property type="project" value="UniProtKB-UniRule"/>
</dbReference>
<dbReference type="PANTHER" id="PTHR43381:SF5">
    <property type="entry name" value="TR-TYPE G DOMAIN-CONTAINING PROTEIN"/>
    <property type="match status" value="1"/>
</dbReference>
<dbReference type="InterPro" id="IPR005225">
    <property type="entry name" value="Small_GTP-bd"/>
</dbReference>
<protein>
    <recommendedName>
        <fullName evidence="2 7">Translation initiation factor IF-2</fullName>
    </recommendedName>
</protein>
<dbReference type="GO" id="GO:0005525">
    <property type="term" value="F:GTP binding"/>
    <property type="evidence" value="ECO:0007669"/>
    <property type="project" value="UniProtKB-KW"/>
</dbReference>
<dbReference type="PANTHER" id="PTHR43381">
    <property type="entry name" value="TRANSLATION INITIATION FACTOR IF-2-RELATED"/>
    <property type="match status" value="1"/>
</dbReference>
<evidence type="ECO:0000313" key="10">
    <source>
        <dbReference type="EMBL" id="OGG43611.1"/>
    </source>
</evidence>
<sequence>MFFWYFHLMARQENITKKIETRPPIVVVMGHVDHGKTSLLDYIRKTNVTAKEAGGITQSVGAYEIEHQSANSGQTSKITFIDTPGHEAFSKMRARGTKMADLAILVVAADEGVKPQTKEAFGHIQSAKLPFVVAINKIDKLNVNLEKIKSELMAAGVALEGYGGNVSWQAISAKTGEGVQELLDLILLAAELENLKYDPLAQAKGIIIEAQLDNRRGVAVSVIVKDGTLRLSENIATASARGKIKSLENFLGGKVDVLEPSAPALVLGFESLPRIGEEFLTGETAIASGQVLMSAVPKASAVRAEKGLEKINPVRNSSISNGVKIILKADNAGALEALSDMIKSVPSAAKPIEVIDQSVGRINENDFKLAINTKAIIIGFRVNFDPATDNLRRISSVTIIVSEIIYELLKKLEDYLGALDKPNLIGELEVLAFFSAQNKNKQVIGGRISQGLVKNQQKFEVWRNEQSFGQGRILNLQEQKKDVAEAAMGKEIGLLIDADDIIKVGDKLKFYVQ</sequence>
<dbReference type="InterPro" id="IPR000795">
    <property type="entry name" value="T_Tr_GTP-bd_dom"/>
</dbReference>
<dbReference type="InterPro" id="IPR023115">
    <property type="entry name" value="TIF_IF2_dom3"/>
</dbReference>
<comment type="function">
    <text evidence="8">One of the essential components for the initiation of protein synthesis. Protects formylmethionyl-tRNA from spontaneous hydrolysis and promotes its binding to the 30S ribosomal subunits. Also involved in the hydrolysis of GTP during the formation of the 70S ribosomal complex.</text>
</comment>
<evidence type="ECO:0000256" key="3">
    <source>
        <dbReference type="ARBA" id="ARBA00022540"/>
    </source>
</evidence>
<comment type="caution">
    <text evidence="10">The sequence shown here is derived from an EMBL/GenBank/DDBJ whole genome shotgun (WGS) entry which is preliminary data.</text>
</comment>
<name>A0A1F6C392_9BACT</name>
<keyword evidence="6" id="KW-0342">GTP-binding</keyword>
<comment type="similarity">
    <text evidence="1 8">Belongs to the TRAFAC class translation factor GTPase superfamily. Classic translation factor GTPase family. IF-2 subfamily.</text>
</comment>
<dbReference type="EMBL" id="MFKM01000009">
    <property type="protein sequence ID" value="OGG43611.1"/>
    <property type="molecule type" value="Genomic_DNA"/>
</dbReference>
<dbReference type="Pfam" id="PF00009">
    <property type="entry name" value="GTP_EFTU"/>
    <property type="match status" value="1"/>
</dbReference>
<dbReference type="InterPro" id="IPR009000">
    <property type="entry name" value="Transl_B-barrel_sf"/>
</dbReference>
<dbReference type="SUPFAM" id="SSF52540">
    <property type="entry name" value="P-loop containing nucleoside triphosphate hydrolases"/>
    <property type="match status" value="1"/>
</dbReference>
<dbReference type="InterPro" id="IPR015760">
    <property type="entry name" value="TIF_IF2"/>
</dbReference>
<keyword evidence="3 8" id="KW-0396">Initiation factor</keyword>
<proteinExistence type="inferred from homology"/>
<dbReference type="NCBIfam" id="TIGR00487">
    <property type="entry name" value="IF-2"/>
    <property type="match status" value="1"/>
</dbReference>
<evidence type="ECO:0000259" key="9">
    <source>
        <dbReference type="PROSITE" id="PS51722"/>
    </source>
</evidence>
<evidence type="ECO:0000256" key="5">
    <source>
        <dbReference type="ARBA" id="ARBA00022917"/>
    </source>
</evidence>
<dbReference type="InterPro" id="IPR053905">
    <property type="entry name" value="EF-G-like_DII"/>
</dbReference>
<accession>A0A1F6C392</accession>
<dbReference type="Pfam" id="PF11987">
    <property type="entry name" value="IF-2"/>
    <property type="match status" value="1"/>
</dbReference>
<dbReference type="Proteomes" id="UP000176633">
    <property type="component" value="Unassembled WGS sequence"/>
</dbReference>
<dbReference type="InterPro" id="IPR036925">
    <property type="entry name" value="TIF_IF2_dom3_sf"/>
</dbReference>
<dbReference type="PRINTS" id="PR00315">
    <property type="entry name" value="ELONGATNFCT"/>
</dbReference>
<dbReference type="STRING" id="1798473.A3G50_00850"/>
<evidence type="ECO:0000256" key="6">
    <source>
        <dbReference type="ARBA" id="ARBA00023134"/>
    </source>
</evidence>
<dbReference type="CDD" id="cd01887">
    <property type="entry name" value="IF2_eIF5B"/>
    <property type="match status" value="1"/>
</dbReference>
<dbReference type="Gene3D" id="3.40.50.10050">
    <property type="entry name" value="Translation initiation factor IF- 2, domain 3"/>
    <property type="match status" value="1"/>
</dbReference>